<evidence type="ECO:0000313" key="1">
    <source>
        <dbReference type="EMBL" id="ASN71752.1"/>
    </source>
</evidence>
<proteinExistence type="predicted"/>
<evidence type="ECO:0008006" key="2">
    <source>
        <dbReference type="Google" id="ProtNLM"/>
    </source>
</evidence>
<accession>A0A2H4J924</accession>
<reference evidence="1" key="1">
    <citation type="submission" date="2017-06" db="EMBL/GenBank/DDBJ databases">
        <title>Novel phages from South African skin metaviromes.</title>
        <authorList>
            <person name="van Zyl L.J."/>
            <person name="Abrahams Y."/>
            <person name="Stander E.A."/>
            <person name="Kirby B.M."/>
            <person name="Clavaud C."/>
            <person name="Farcet C."/>
            <person name="Breton L."/>
            <person name="Trindade M.I."/>
        </authorList>
    </citation>
    <scope>NUCLEOTIDE SEQUENCE</scope>
</reference>
<gene>
    <name evidence="1" type="ORF">3S12_20</name>
</gene>
<sequence length="187" mass="19727">MWARIENGTVAEITDLDPTGRFHPSLQWQQVSQAGGCGPGWRWDGKMFTAPRAVMPSADELCTRVDTAADAARARVAGDPLRAVEYDRAAAEAQAFADAGYPAEAVPRTVAAWAINGRTAQQAADSILAEAAAYTEALYVIRETRLAAKEQIRTLMAAGEVEQAQQLAEQTIAAIEAAVAGVGNAAA</sequence>
<organism evidence="1">
    <name type="scientific">uncultured Caudovirales phage</name>
    <dbReference type="NCBI Taxonomy" id="2100421"/>
    <lineage>
        <taxon>Viruses</taxon>
        <taxon>Duplodnaviria</taxon>
        <taxon>Heunggongvirae</taxon>
        <taxon>Uroviricota</taxon>
        <taxon>Caudoviricetes</taxon>
        <taxon>Peduoviridae</taxon>
        <taxon>Maltschvirus</taxon>
        <taxon>Maltschvirus maltsch</taxon>
    </lineage>
</organism>
<name>A0A2H4J924_9CAUD</name>
<dbReference type="EMBL" id="MF417932">
    <property type="protein sequence ID" value="ASN71752.1"/>
    <property type="molecule type" value="Genomic_DNA"/>
</dbReference>
<protein>
    <recommendedName>
        <fullName evidence="2">Phage tail protein</fullName>
    </recommendedName>
</protein>